<name>A0A1F6DX45_9BACT</name>
<proteinExistence type="predicted"/>
<evidence type="ECO:0000256" key="1">
    <source>
        <dbReference type="SAM" id="MobiDB-lite"/>
    </source>
</evidence>
<dbReference type="EMBL" id="MFLK01000024">
    <property type="protein sequence ID" value="OGG65988.1"/>
    <property type="molecule type" value="Genomic_DNA"/>
</dbReference>
<reference evidence="2 3" key="1">
    <citation type="journal article" date="2016" name="Nat. Commun.">
        <title>Thousands of microbial genomes shed light on interconnected biogeochemical processes in an aquifer system.</title>
        <authorList>
            <person name="Anantharaman K."/>
            <person name="Brown C.T."/>
            <person name="Hug L.A."/>
            <person name="Sharon I."/>
            <person name="Castelle C.J."/>
            <person name="Probst A.J."/>
            <person name="Thomas B.C."/>
            <person name="Singh A."/>
            <person name="Wilkins M.J."/>
            <person name="Karaoz U."/>
            <person name="Brodie E.L."/>
            <person name="Williams K.H."/>
            <person name="Hubbard S.S."/>
            <person name="Banfield J.F."/>
        </authorList>
    </citation>
    <scope>NUCLEOTIDE SEQUENCE [LARGE SCALE GENOMIC DNA]</scope>
</reference>
<dbReference type="InterPro" id="IPR009045">
    <property type="entry name" value="Zn_M74/Hedgehog-like"/>
</dbReference>
<evidence type="ECO:0000313" key="2">
    <source>
        <dbReference type="EMBL" id="OGG65988.1"/>
    </source>
</evidence>
<feature type="compositionally biased region" description="Polar residues" evidence="1">
    <location>
        <begin position="263"/>
        <end position="275"/>
    </location>
</feature>
<evidence type="ECO:0000313" key="3">
    <source>
        <dbReference type="Proteomes" id="UP000177652"/>
    </source>
</evidence>
<sequence>MSAWKVSPSVVLSGILVLFWIISYTPRVVTAAECPAGSEPLTAANLSTAQVSNPSAKIGMCWKSSDTVVGQEAGEAKLWLRQHASKGSNVSCMDPQFAQKLKTFMQAVPGGIPTIVSGYRPPEAQVALVRNGASKVGPCGSYHNYGLAADFSANAQTLQWMRINSFQYGLAPTGVNPVTGCSSSGFCDYGHIQIGGSKTGQCGACSNYRGDGSLANPPSNDPSLSNSIRQALGMPPPPPPPPPLQQPTPPSQPTTPAQLTSPGQTTVSPDMNTVQPTSSLITIKPINVSDLINANAPSTTKATSSPREISATTSPFDLILGFGEEPDPVSNSIDIGRAVMIDLNPDTRDVATLSGARPIIMVTTTGATANYQTVSVPQTFTSGDLANNSVPSTVAGQNTFVLQLLDSMKRTLLFALSYLKPFGGYTPVRYLAE</sequence>
<dbReference type="Gene3D" id="3.30.1380.10">
    <property type="match status" value="1"/>
</dbReference>
<feature type="region of interest" description="Disordered" evidence="1">
    <location>
        <begin position="214"/>
        <end position="275"/>
    </location>
</feature>
<dbReference type="AlphaFoldDB" id="A0A1F6DX45"/>
<feature type="compositionally biased region" description="Pro residues" evidence="1">
    <location>
        <begin position="234"/>
        <end position="253"/>
    </location>
</feature>
<accession>A0A1F6DX45</accession>
<comment type="caution">
    <text evidence="2">The sequence shown here is derived from an EMBL/GenBank/DDBJ whole genome shotgun (WGS) entry which is preliminary data.</text>
</comment>
<dbReference type="Proteomes" id="UP000177652">
    <property type="component" value="Unassembled WGS sequence"/>
</dbReference>
<feature type="compositionally biased region" description="Low complexity" evidence="1">
    <location>
        <begin position="214"/>
        <end position="227"/>
    </location>
</feature>
<protein>
    <submittedName>
        <fullName evidence="2">Uncharacterized protein</fullName>
    </submittedName>
</protein>
<organism evidence="2 3">
    <name type="scientific">Candidatus Kaiserbacteria bacterium RIFCSPHIGHO2_02_FULL_55_20</name>
    <dbReference type="NCBI Taxonomy" id="1798497"/>
    <lineage>
        <taxon>Bacteria</taxon>
        <taxon>Candidatus Kaiseribacteriota</taxon>
    </lineage>
</organism>
<dbReference type="SUPFAM" id="SSF55166">
    <property type="entry name" value="Hedgehog/DD-peptidase"/>
    <property type="match status" value="1"/>
</dbReference>
<gene>
    <name evidence="2" type="ORF">A3D71_02090</name>
</gene>
<dbReference type="CDD" id="cd14814">
    <property type="entry name" value="Peptidase_M15"/>
    <property type="match status" value="1"/>
</dbReference>